<dbReference type="GO" id="GO:0005811">
    <property type="term" value="C:lipid droplet"/>
    <property type="evidence" value="ECO:0007669"/>
    <property type="project" value="TreeGrafter"/>
</dbReference>
<dbReference type="AlphaFoldDB" id="A0A9W8LTZ2"/>
<organism evidence="2 3">
    <name type="scientific">Coemansia guatemalensis</name>
    <dbReference type="NCBI Taxonomy" id="2761395"/>
    <lineage>
        <taxon>Eukaryota</taxon>
        <taxon>Fungi</taxon>
        <taxon>Fungi incertae sedis</taxon>
        <taxon>Zoopagomycota</taxon>
        <taxon>Kickxellomycotina</taxon>
        <taxon>Kickxellomycetes</taxon>
        <taxon>Kickxellales</taxon>
        <taxon>Kickxellaceae</taxon>
        <taxon>Coemansia</taxon>
    </lineage>
</organism>
<name>A0A9W8LTZ2_9FUNG</name>
<sequence>MAASIASSEHAASLNGTEKSVEAGAGVAFEDSRSETSTVDTDAAATHSTDERSEVPELTFFTRLYELPMVNDAVSSIYRIAESNRYTSAIISYAEKVGGLAEKSRPLLRPVERPIVALDGYATRSLEFIESKYPIVAKPTDEVLESVQAQAKDVGDRYPVVARTFAVAKSTANSTLDRVDYLVDYVLPPSAAVPEEAGDESQVPKEEVQQQQIQDLLQTQSSSNSDSPLGKVTILVHKVPQRLGKYYYDQLQSSKAKVGCIKQSVKDVVDVYESEISERSYRLLGSARERAWTTVNTTIPSYLPQRAQQYYEHGKEILVTKATKLHAEYSRTDQDTRSKVLNLILISGEQVPVLEGITSRIFGKGMAASSDAGTGSPIAATPE</sequence>
<reference evidence="2" key="1">
    <citation type="submission" date="2022-07" db="EMBL/GenBank/DDBJ databases">
        <title>Phylogenomic reconstructions and comparative analyses of Kickxellomycotina fungi.</title>
        <authorList>
            <person name="Reynolds N.K."/>
            <person name="Stajich J.E."/>
            <person name="Barry K."/>
            <person name="Grigoriev I.V."/>
            <person name="Crous P."/>
            <person name="Smith M.E."/>
        </authorList>
    </citation>
    <scope>NUCLEOTIDE SEQUENCE</scope>
    <source>
        <strain evidence="2">NRRL 1565</strain>
    </source>
</reference>
<dbReference type="EMBL" id="JANBUO010000280">
    <property type="protein sequence ID" value="KAJ2805529.1"/>
    <property type="molecule type" value="Genomic_DNA"/>
</dbReference>
<evidence type="ECO:0000313" key="2">
    <source>
        <dbReference type="EMBL" id="KAJ2805529.1"/>
    </source>
</evidence>
<dbReference type="OrthoDB" id="376826at2759"/>
<dbReference type="PANTHER" id="PTHR14024">
    <property type="entry name" value="PERILIPIN"/>
    <property type="match status" value="1"/>
</dbReference>
<dbReference type="GO" id="GO:0010890">
    <property type="term" value="P:positive regulation of triglyceride storage"/>
    <property type="evidence" value="ECO:0007669"/>
    <property type="project" value="TreeGrafter"/>
</dbReference>
<keyword evidence="3" id="KW-1185">Reference proteome</keyword>
<evidence type="ECO:0000256" key="1">
    <source>
        <dbReference type="SAM" id="MobiDB-lite"/>
    </source>
</evidence>
<feature type="region of interest" description="Disordered" evidence="1">
    <location>
        <begin position="1"/>
        <end position="52"/>
    </location>
</feature>
<dbReference type="Proteomes" id="UP001140094">
    <property type="component" value="Unassembled WGS sequence"/>
</dbReference>
<protein>
    <submittedName>
        <fullName evidence="2">Perilipin-2</fullName>
    </submittedName>
</protein>
<evidence type="ECO:0000313" key="3">
    <source>
        <dbReference type="Proteomes" id="UP001140094"/>
    </source>
</evidence>
<dbReference type="PANTHER" id="PTHR14024:SF49">
    <property type="entry name" value="LIPID STORAGE DROPLETS SURFACE-BINDING PROTEIN 1"/>
    <property type="match status" value="1"/>
</dbReference>
<proteinExistence type="predicted"/>
<dbReference type="GO" id="GO:0005829">
    <property type="term" value="C:cytosol"/>
    <property type="evidence" value="ECO:0007669"/>
    <property type="project" value="TreeGrafter"/>
</dbReference>
<gene>
    <name evidence="2" type="primary">PLIN2</name>
    <name evidence="2" type="ORF">H4R20_002058</name>
</gene>
<feature type="compositionally biased region" description="Low complexity" evidence="1">
    <location>
        <begin position="1"/>
        <end position="13"/>
    </location>
</feature>
<accession>A0A9W8LTZ2</accession>
<comment type="caution">
    <text evidence="2">The sequence shown here is derived from an EMBL/GenBank/DDBJ whole genome shotgun (WGS) entry which is preliminary data.</text>
</comment>
<dbReference type="GO" id="GO:0019915">
    <property type="term" value="P:lipid storage"/>
    <property type="evidence" value="ECO:0007669"/>
    <property type="project" value="TreeGrafter"/>
</dbReference>